<dbReference type="Proteomes" id="UP001642520">
    <property type="component" value="Unassembled WGS sequence"/>
</dbReference>
<dbReference type="InterPro" id="IPR035500">
    <property type="entry name" value="NHR-like_dom_sf"/>
</dbReference>
<evidence type="ECO:0000256" key="4">
    <source>
        <dbReference type="ARBA" id="ARBA00022833"/>
    </source>
</evidence>
<evidence type="ECO:0000313" key="14">
    <source>
        <dbReference type="EMBL" id="CAL7937917.1"/>
    </source>
</evidence>
<feature type="domain" description="NR LBD" evidence="13">
    <location>
        <begin position="493"/>
        <end position="726"/>
    </location>
</feature>
<dbReference type="SMART" id="SM00399">
    <property type="entry name" value="ZnF_C4"/>
    <property type="match status" value="1"/>
</dbReference>
<keyword evidence="9 10" id="KW-0539">Nucleus</keyword>
<dbReference type="SUPFAM" id="SSF57716">
    <property type="entry name" value="Glucocorticoid receptor-like (DNA-binding domain)"/>
    <property type="match status" value="1"/>
</dbReference>
<keyword evidence="7 10" id="KW-0804">Transcription</keyword>
<dbReference type="InterPro" id="IPR001628">
    <property type="entry name" value="Znf_hrmn_rcpt"/>
</dbReference>
<feature type="region of interest" description="Disordered" evidence="11">
    <location>
        <begin position="95"/>
        <end position="210"/>
    </location>
</feature>
<keyword evidence="5 10" id="KW-0805">Transcription regulation</keyword>
<feature type="compositionally biased region" description="Low complexity" evidence="11">
    <location>
        <begin position="130"/>
        <end position="139"/>
    </location>
</feature>
<evidence type="ECO:0000256" key="11">
    <source>
        <dbReference type="SAM" id="MobiDB-lite"/>
    </source>
</evidence>
<keyword evidence="4 10" id="KW-0862">Zinc</keyword>
<dbReference type="CDD" id="cd06966">
    <property type="entry name" value="NR_DBD_CAR"/>
    <property type="match status" value="1"/>
</dbReference>
<dbReference type="PROSITE" id="PS51843">
    <property type="entry name" value="NR_LBD"/>
    <property type="match status" value="1"/>
</dbReference>
<evidence type="ECO:0000256" key="9">
    <source>
        <dbReference type="ARBA" id="ARBA00023242"/>
    </source>
</evidence>
<dbReference type="PRINTS" id="PR00047">
    <property type="entry name" value="STROIDFINGER"/>
</dbReference>
<comment type="similarity">
    <text evidence="10">Belongs to the nuclear hormone receptor family.</text>
</comment>
<evidence type="ECO:0000256" key="2">
    <source>
        <dbReference type="ARBA" id="ARBA00022723"/>
    </source>
</evidence>
<accession>A0ABP1NAA4</accession>
<evidence type="ECO:0000259" key="12">
    <source>
        <dbReference type="PROSITE" id="PS51030"/>
    </source>
</evidence>
<evidence type="ECO:0000256" key="8">
    <source>
        <dbReference type="ARBA" id="ARBA00023170"/>
    </source>
</evidence>
<dbReference type="InterPro" id="IPR013088">
    <property type="entry name" value="Znf_NHR/GATA"/>
</dbReference>
<evidence type="ECO:0000256" key="1">
    <source>
        <dbReference type="ARBA" id="ARBA00004123"/>
    </source>
</evidence>
<feature type="compositionally biased region" description="Basic and acidic residues" evidence="11">
    <location>
        <begin position="201"/>
        <end position="210"/>
    </location>
</feature>
<dbReference type="EMBL" id="CAXAJV020001288">
    <property type="protein sequence ID" value="CAL7937917.1"/>
    <property type="molecule type" value="Genomic_DNA"/>
</dbReference>
<evidence type="ECO:0000259" key="13">
    <source>
        <dbReference type="PROSITE" id="PS51843"/>
    </source>
</evidence>
<dbReference type="PANTHER" id="PTHR24082">
    <property type="entry name" value="NUCLEAR HORMONE RECEPTOR"/>
    <property type="match status" value="1"/>
</dbReference>
<organism evidence="14 15">
    <name type="scientific">Xylocopa violacea</name>
    <name type="common">Violet carpenter bee</name>
    <name type="synonym">Apis violacea</name>
    <dbReference type="NCBI Taxonomy" id="135666"/>
    <lineage>
        <taxon>Eukaryota</taxon>
        <taxon>Metazoa</taxon>
        <taxon>Ecdysozoa</taxon>
        <taxon>Arthropoda</taxon>
        <taxon>Hexapoda</taxon>
        <taxon>Insecta</taxon>
        <taxon>Pterygota</taxon>
        <taxon>Neoptera</taxon>
        <taxon>Endopterygota</taxon>
        <taxon>Hymenoptera</taxon>
        <taxon>Apocrita</taxon>
        <taxon>Aculeata</taxon>
        <taxon>Apoidea</taxon>
        <taxon>Anthophila</taxon>
        <taxon>Apidae</taxon>
        <taxon>Xylocopa</taxon>
        <taxon>Xylocopa</taxon>
    </lineage>
</organism>
<evidence type="ECO:0000256" key="6">
    <source>
        <dbReference type="ARBA" id="ARBA00023125"/>
    </source>
</evidence>
<sequence length="726" mass="83092">MEDEQLGREANKICGVCGDRALGYNFNAVSCESCKAFFRRNALKNKDFRCPFTENCNITPVTRRFCQKCRLDKCFIIGMRKEHIMSEEDKVLKRQKIEENRAKKRPTYEGTRPSKMKKDANRQSVTDSLSPVTAASVPSPSSPPENGTISGSKTLDMMKDSSHNSNSNFESYEHSSSLHEDNEADAERMRRDSNSPLHHQQRFDKVKSVHNVDKDKKSVISSRKFEQNMLSLSPEFVSVNGEPVNYSPEFENTSCYNKFDCSPVQNSQYIDHATHYRKTDIDVNTGMHMNMQMASEEPVANQKQNKESREDDLVTNKLPQDATPIMKLVNNTSFVAKIFQNEELLMKIMSDPAVISKLEADPQISQLFKETGVTVEKDTPPEKEINTNRTFKPVFKVKERQIENPILTDLITNSNQEDCIKQRDEPSSSSDWNRNIVDVTRDVIQDVRRVPIAADSIESILCEAIKLEFSAYSALGGMETRRVLNDAERAKLNELIVANKALLAPLDEDITNLIGEDCKFKNNFGRSDPALLDVINLTAIAIRRLIKMAKKINAFKNMCQEDQIALLKGGCTEMMILRSALNYDVEKDMWWIPHSQESMSNIKVDVLKEAKGNLYAEHTRFIRSFDPRWRDENIILILSAIALFTPNRPKVVHNDVIKLEQNSYYYLLRRYLESVYPGCEAKSMFLKLIQKISDLHRLNNEVVGVYLNLNPSRVEPLLIEIFDLKH</sequence>
<dbReference type="PROSITE" id="PS00031">
    <property type="entry name" value="NUCLEAR_REC_DBD_1"/>
    <property type="match status" value="1"/>
</dbReference>
<keyword evidence="6 10" id="KW-0238">DNA-binding</keyword>
<dbReference type="PANTHER" id="PTHR24082:SF283">
    <property type="entry name" value="NUCLEAR HORMONE RECEPTOR HR96"/>
    <property type="match status" value="1"/>
</dbReference>
<protein>
    <recommendedName>
        <fullName evidence="16">Nuclear hormone receptor HR96</fullName>
    </recommendedName>
</protein>
<keyword evidence="8 10" id="KW-0675">Receptor</keyword>
<keyword evidence="2 10" id="KW-0479">Metal-binding</keyword>
<keyword evidence="15" id="KW-1185">Reference proteome</keyword>
<dbReference type="Gene3D" id="3.30.50.10">
    <property type="entry name" value="Erythroid Transcription Factor GATA-1, subunit A"/>
    <property type="match status" value="1"/>
</dbReference>
<gene>
    <name evidence="14" type="ORF">XYLVIOL_LOCUS2975</name>
</gene>
<evidence type="ECO:0000256" key="7">
    <source>
        <dbReference type="ARBA" id="ARBA00023163"/>
    </source>
</evidence>
<keyword evidence="3 10" id="KW-0863">Zinc-finger</keyword>
<comment type="caution">
    <text evidence="14">The sequence shown here is derived from an EMBL/GenBank/DDBJ whole genome shotgun (WGS) entry which is preliminary data.</text>
</comment>
<dbReference type="InterPro" id="IPR050234">
    <property type="entry name" value="Nuclear_hormone_rcpt_NR1"/>
</dbReference>
<dbReference type="SUPFAM" id="SSF48508">
    <property type="entry name" value="Nuclear receptor ligand-binding domain"/>
    <property type="match status" value="1"/>
</dbReference>
<comment type="subcellular location">
    <subcellularLocation>
        <location evidence="1 10">Nucleus</location>
    </subcellularLocation>
</comment>
<proteinExistence type="inferred from homology"/>
<dbReference type="Pfam" id="PF00104">
    <property type="entry name" value="Hormone_recep"/>
    <property type="match status" value="1"/>
</dbReference>
<dbReference type="Gene3D" id="1.10.565.10">
    <property type="entry name" value="Retinoid X Receptor"/>
    <property type="match status" value="1"/>
</dbReference>
<dbReference type="CDD" id="cd06929">
    <property type="entry name" value="NR_LBD_F1"/>
    <property type="match status" value="1"/>
</dbReference>
<dbReference type="PROSITE" id="PS51030">
    <property type="entry name" value="NUCLEAR_REC_DBD_2"/>
    <property type="match status" value="1"/>
</dbReference>
<evidence type="ECO:0000256" key="10">
    <source>
        <dbReference type="RuleBase" id="RU004334"/>
    </source>
</evidence>
<dbReference type="InterPro" id="IPR000536">
    <property type="entry name" value="Nucl_hrmn_rcpt_lig-bd"/>
</dbReference>
<evidence type="ECO:0000256" key="3">
    <source>
        <dbReference type="ARBA" id="ARBA00022771"/>
    </source>
</evidence>
<dbReference type="SMART" id="SM00430">
    <property type="entry name" value="HOLI"/>
    <property type="match status" value="1"/>
</dbReference>
<dbReference type="Pfam" id="PF00105">
    <property type="entry name" value="zf-C4"/>
    <property type="match status" value="1"/>
</dbReference>
<evidence type="ECO:0000313" key="15">
    <source>
        <dbReference type="Proteomes" id="UP001642520"/>
    </source>
</evidence>
<evidence type="ECO:0008006" key="16">
    <source>
        <dbReference type="Google" id="ProtNLM"/>
    </source>
</evidence>
<name>A0ABP1NAA4_XYLVO</name>
<reference evidence="14 15" key="1">
    <citation type="submission" date="2024-08" db="EMBL/GenBank/DDBJ databases">
        <authorList>
            <person name="Will J Nash"/>
            <person name="Angela Man"/>
            <person name="Seanna McTaggart"/>
            <person name="Kendall Baker"/>
            <person name="Tom Barker"/>
            <person name="Leah Catchpole"/>
            <person name="Alex Durrant"/>
            <person name="Karim Gharbi"/>
            <person name="Naomi Irish"/>
            <person name="Gemy Kaithakottil"/>
            <person name="Debby Ku"/>
            <person name="Aaliyah Providence"/>
            <person name="Felix Shaw"/>
            <person name="David Swarbreck"/>
            <person name="Chris Watkins"/>
            <person name="Ann M. McCartney"/>
            <person name="Giulio Formenti"/>
            <person name="Alice Mouton"/>
            <person name="Noel Vella"/>
            <person name="Bjorn M von Reumont"/>
            <person name="Adriana Vella"/>
            <person name="Wilfried Haerty"/>
        </authorList>
    </citation>
    <scope>NUCLEOTIDE SEQUENCE [LARGE SCALE GENOMIC DNA]</scope>
</reference>
<feature type="compositionally biased region" description="Basic and acidic residues" evidence="11">
    <location>
        <begin position="171"/>
        <end position="193"/>
    </location>
</feature>
<feature type="domain" description="Nuclear receptor" evidence="12">
    <location>
        <begin position="11"/>
        <end position="86"/>
    </location>
</feature>
<evidence type="ECO:0000256" key="5">
    <source>
        <dbReference type="ARBA" id="ARBA00023015"/>
    </source>
</evidence>